<comment type="subcellular location">
    <subcellularLocation>
        <location evidence="4">Cytoplasm</location>
    </subcellularLocation>
</comment>
<dbReference type="PIRSF" id="PIRSF006305">
    <property type="entry name" value="Maf"/>
    <property type="match status" value="1"/>
</dbReference>
<feature type="active site" description="Proton acceptor" evidence="4">
    <location>
        <position position="72"/>
    </location>
</feature>
<evidence type="ECO:0000313" key="5">
    <source>
        <dbReference type="EMBL" id="RFF32595.1"/>
    </source>
</evidence>
<dbReference type="Proteomes" id="UP000260351">
    <property type="component" value="Unassembled WGS sequence"/>
</dbReference>
<dbReference type="EMBL" id="QUZK01000005">
    <property type="protein sequence ID" value="RFF32595.1"/>
    <property type="molecule type" value="Genomic_DNA"/>
</dbReference>
<comment type="caution">
    <text evidence="4">Lacks conserved residue(s) required for the propagation of feature annotation.</text>
</comment>
<proteinExistence type="inferred from homology"/>
<dbReference type="PANTHER" id="PTHR43213">
    <property type="entry name" value="BIFUNCTIONAL DTTP/UTP PYROPHOSPHATASE/METHYLTRANSFERASE PROTEIN-RELATED"/>
    <property type="match status" value="1"/>
</dbReference>
<evidence type="ECO:0000256" key="2">
    <source>
        <dbReference type="ARBA" id="ARBA00022801"/>
    </source>
</evidence>
<reference evidence="5 6" key="1">
    <citation type="submission" date="2018-08" db="EMBL/GenBank/DDBJ databases">
        <title>Wenzhouxiangella salilacus sp. nov., a novel bacterium isolated from a saline lake in Xinjiang Province, China.</title>
        <authorList>
            <person name="Han S."/>
        </authorList>
    </citation>
    <scope>NUCLEOTIDE SEQUENCE [LARGE SCALE GENOMIC DNA]</scope>
    <source>
        <strain evidence="5 6">XDB06</strain>
    </source>
</reference>
<comment type="similarity">
    <text evidence="4">Belongs to the Maf family. YhdE subfamily.</text>
</comment>
<dbReference type="InterPro" id="IPR003697">
    <property type="entry name" value="Maf-like"/>
</dbReference>
<dbReference type="Gene3D" id="3.90.950.10">
    <property type="match status" value="1"/>
</dbReference>
<comment type="function">
    <text evidence="4">Nucleoside triphosphate pyrophosphatase that hydrolyzes dTTP and UTP. May have a dual role in cell division arrest and in preventing the incorporation of modified nucleotides into cellular nucleic acids.</text>
</comment>
<comment type="catalytic activity">
    <reaction evidence="4">
        <text>UTP + H2O = UMP + diphosphate + H(+)</text>
        <dbReference type="Rhea" id="RHEA:29395"/>
        <dbReference type="ChEBI" id="CHEBI:15377"/>
        <dbReference type="ChEBI" id="CHEBI:15378"/>
        <dbReference type="ChEBI" id="CHEBI:33019"/>
        <dbReference type="ChEBI" id="CHEBI:46398"/>
        <dbReference type="ChEBI" id="CHEBI:57865"/>
        <dbReference type="EC" id="3.6.1.9"/>
    </reaction>
</comment>
<dbReference type="NCBIfam" id="TIGR00172">
    <property type="entry name" value="maf"/>
    <property type="match status" value="1"/>
</dbReference>
<dbReference type="Pfam" id="PF02545">
    <property type="entry name" value="Maf"/>
    <property type="match status" value="1"/>
</dbReference>
<name>A0A3E1KCG3_9GAMM</name>
<keyword evidence="3 4" id="KW-0546">Nucleotide metabolism</keyword>
<comment type="cofactor">
    <cofactor evidence="1 4">
        <name>a divalent metal cation</name>
        <dbReference type="ChEBI" id="CHEBI:60240"/>
    </cofactor>
</comment>
<organism evidence="5 6">
    <name type="scientific">Wenzhouxiangella sediminis</name>
    <dbReference type="NCBI Taxonomy" id="1792836"/>
    <lineage>
        <taxon>Bacteria</taxon>
        <taxon>Pseudomonadati</taxon>
        <taxon>Pseudomonadota</taxon>
        <taxon>Gammaproteobacteria</taxon>
        <taxon>Chromatiales</taxon>
        <taxon>Wenzhouxiangellaceae</taxon>
        <taxon>Wenzhouxiangella</taxon>
    </lineage>
</organism>
<dbReference type="GO" id="GO:0005737">
    <property type="term" value="C:cytoplasm"/>
    <property type="evidence" value="ECO:0007669"/>
    <property type="project" value="UniProtKB-SubCell"/>
</dbReference>
<dbReference type="AlphaFoldDB" id="A0A3E1KCG3"/>
<keyword evidence="2 4" id="KW-0378">Hydrolase</keyword>
<dbReference type="RefSeq" id="WP_116649302.1">
    <property type="nucleotide sequence ID" value="NZ_QUZK01000005.1"/>
</dbReference>
<sequence>MNERTRLILASASPRRRDLLSLFDLAFDVEPAHIDESVRAGEAAEAYVRRVAREKALAIHARCEGRFVLGSDTAVVLGDESLGKPGDDEQARQMLRRLSDREHHVLSSVALVDPDGAVSERLSVTRVEFAELPAAWIDRYIASGEPHDKAGAYGIQGAAGIWVRSLTGSYTGVVGLPLFETGELLGEAGLVER</sequence>
<dbReference type="OrthoDB" id="9807767at2"/>
<dbReference type="InterPro" id="IPR029001">
    <property type="entry name" value="ITPase-like_fam"/>
</dbReference>
<evidence type="ECO:0000313" key="6">
    <source>
        <dbReference type="Proteomes" id="UP000260351"/>
    </source>
</evidence>
<keyword evidence="6" id="KW-1185">Reference proteome</keyword>
<accession>A0A3E1KCG3</accession>
<dbReference type="CDD" id="cd00555">
    <property type="entry name" value="Maf"/>
    <property type="match status" value="1"/>
</dbReference>
<gene>
    <name evidence="5" type="ORF">DZC52_01235</name>
</gene>
<dbReference type="GO" id="GO:0009117">
    <property type="term" value="P:nucleotide metabolic process"/>
    <property type="evidence" value="ECO:0007669"/>
    <property type="project" value="UniProtKB-KW"/>
</dbReference>
<keyword evidence="4" id="KW-0963">Cytoplasm</keyword>
<dbReference type="GO" id="GO:0036218">
    <property type="term" value="F:dTTP diphosphatase activity"/>
    <property type="evidence" value="ECO:0007669"/>
    <property type="project" value="RHEA"/>
</dbReference>
<dbReference type="GO" id="GO:0036221">
    <property type="term" value="F:UTP diphosphatase activity"/>
    <property type="evidence" value="ECO:0007669"/>
    <property type="project" value="RHEA"/>
</dbReference>
<feature type="site" description="Important for substrate specificity" evidence="4">
    <location>
        <position position="156"/>
    </location>
</feature>
<evidence type="ECO:0000256" key="1">
    <source>
        <dbReference type="ARBA" id="ARBA00001968"/>
    </source>
</evidence>
<dbReference type="HAMAP" id="MF_00528">
    <property type="entry name" value="Maf"/>
    <property type="match status" value="1"/>
</dbReference>
<protein>
    <recommendedName>
        <fullName evidence="4">dTTP/UTP pyrophosphatase</fullName>
        <shortName evidence="4">dTTPase/UTPase</shortName>
        <ecNumber evidence="4">3.6.1.9</ecNumber>
    </recommendedName>
    <alternativeName>
        <fullName evidence="4">Nucleoside triphosphate pyrophosphatase</fullName>
    </alternativeName>
    <alternativeName>
        <fullName evidence="4">Nucleotide pyrophosphatase</fullName>
        <shortName evidence="4">Nucleotide PPase</shortName>
    </alternativeName>
</protein>
<dbReference type="PANTHER" id="PTHR43213:SF5">
    <property type="entry name" value="BIFUNCTIONAL DTTP_UTP PYROPHOSPHATASE_METHYLTRANSFERASE PROTEIN-RELATED"/>
    <property type="match status" value="1"/>
</dbReference>
<evidence type="ECO:0000256" key="3">
    <source>
        <dbReference type="ARBA" id="ARBA00023080"/>
    </source>
</evidence>
<dbReference type="SUPFAM" id="SSF52972">
    <property type="entry name" value="ITPase-like"/>
    <property type="match status" value="1"/>
</dbReference>
<feature type="site" description="Important for substrate specificity" evidence="4">
    <location>
        <position position="15"/>
    </location>
</feature>
<feature type="site" description="Important for substrate specificity" evidence="4">
    <location>
        <position position="73"/>
    </location>
</feature>
<comment type="caution">
    <text evidence="5">The sequence shown here is derived from an EMBL/GenBank/DDBJ whole genome shotgun (WGS) entry which is preliminary data.</text>
</comment>
<evidence type="ECO:0000256" key="4">
    <source>
        <dbReference type="HAMAP-Rule" id="MF_00528"/>
    </source>
</evidence>
<dbReference type="EC" id="3.6.1.9" evidence="4"/>
<comment type="catalytic activity">
    <reaction evidence="4">
        <text>dTTP + H2O = dTMP + diphosphate + H(+)</text>
        <dbReference type="Rhea" id="RHEA:28534"/>
        <dbReference type="ChEBI" id="CHEBI:15377"/>
        <dbReference type="ChEBI" id="CHEBI:15378"/>
        <dbReference type="ChEBI" id="CHEBI:33019"/>
        <dbReference type="ChEBI" id="CHEBI:37568"/>
        <dbReference type="ChEBI" id="CHEBI:63528"/>
        <dbReference type="EC" id="3.6.1.9"/>
    </reaction>
</comment>